<keyword evidence="2" id="KW-0378">Hydrolase</keyword>
<dbReference type="EMBL" id="JAKMXF010000277">
    <property type="protein sequence ID" value="KAI6653367.1"/>
    <property type="molecule type" value="Genomic_DNA"/>
</dbReference>
<dbReference type="SMART" id="SM00194">
    <property type="entry name" value="PTPc"/>
    <property type="match status" value="1"/>
</dbReference>
<dbReference type="CDD" id="cd00096">
    <property type="entry name" value="Ig"/>
    <property type="match status" value="2"/>
</dbReference>
<evidence type="ECO:0000256" key="7">
    <source>
        <dbReference type="SAM" id="SignalP"/>
    </source>
</evidence>
<dbReference type="InterPro" id="IPR016130">
    <property type="entry name" value="Tyr_Pase_AS"/>
</dbReference>
<evidence type="ECO:0000259" key="8">
    <source>
        <dbReference type="PROSITE" id="PS50055"/>
    </source>
</evidence>
<dbReference type="PROSITE" id="PS00383">
    <property type="entry name" value="TYR_PHOSPHATASE_1"/>
    <property type="match status" value="1"/>
</dbReference>
<name>A0AAV7JWZ1_9METZ</name>
<dbReference type="Pfam" id="PF13927">
    <property type="entry name" value="Ig_3"/>
    <property type="match status" value="2"/>
</dbReference>
<dbReference type="PROSITE" id="PS50056">
    <property type="entry name" value="TYR_PHOSPHATASE_2"/>
    <property type="match status" value="1"/>
</dbReference>
<dbReference type="GO" id="GO:0004725">
    <property type="term" value="F:protein tyrosine phosphatase activity"/>
    <property type="evidence" value="ECO:0007669"/>
    <property type="project" value="UniProtKB-EC"/>
</dbReference>
<feature type="domain" description="Ig-like" evidence="10">
    <location>
        <begin position="1005"/>
        <end position="1083"/>
    </location>
</feature>
<feature type="domain" description="Ig-like" evidence="10">
    <location>
        <begin position="648"/>
        <end position="743"/>
    </location>
</feature>
<keyword evidence="6" id="KW-0472">Membrane</keyword>
<feature type="domain" description="Ig-like" evidence="10">
    <location>
        <begin position="470"/>
        <end position="554"/>
    </location>
</feature>
<sequence length="1481" mass="160937">MRGIFLIILISLCIQSSYAALPFDCDNTNDLQADSALDSQFSTTFDRDYFTNDSVINIVVMKDTSYDASNVKGIFFSVFGVETNGSITTTSYGTFPIVTTVESALSTVNSPCEFVTFSLWPGQITVFWKATGTTSYPETIRLCVGIAVTESPITGYLNCQDIRRAQAVTKPDITPGHGMWNSNIDLMCMVTVFPAPVFNWYYNDVMIQNNAHHLLIDTSTSFNGDDDHQSTLSVRNSRTYDTIFNYHCTVTNVLQSTEVRSDNAVLTIGDLPLVLVESPDAKVNGFLEDSLVIKCVFVSYPRPMVVWEKEGIRLDNTSEIVIIPGTDIEDPTSGIIINSRLAFSSLSQSDSGNYSCKAMRGGTILANIDSVFTLDIISAASITFLTPDSIAIVGTYVTLNCQANGIPTPTIRWLNSAGVDIGQTSSISVRVMIFGINTWTCEASNAGGMENLTASITGYITAAGIATPPGDTTVAYRDRASFVCVASGDPSPVVKWYFTETGGTTEIELSGNEDVYDISEASLVIPTATLNEQGSYRCEASNLANTESSSATLTIQIVRPSVQITPASQDVVYNTAHTISCLSSGIPTSVNFITTPQENKVSSPYVITSFNEGNVGLYRCVAVNPANGELAVQSATYSLTPLSVAVTPAATIVDISSSSSITLTCSVSGSPTYTSLNWYHKNPCSEETVQISGTESGLSISPSTLTIIPTYVTNFLPGEYICVAERYSIEFSGSAVLTVTSLTDTVTIDPPISTYNCPDLSGALTRDLQCNAMSSGSNLVTYSWFLNQNRLDPGSDTSRIDLLPDGYGNYRCVATTGQICEYSESAVDGGLSVDIEFTHSTLVSVEESITINCLANGFPTINYSWSKNGNIIIGQTTSIFTIGAVTVADTGEYTCSVNISECTGVMTSSGVIINVIQTSPLISTVQDNIDVELGRKQVLTCQGTGLPTPSYQWYHNSVPIQNAESATYTITSATITDNGIYTCELFSYVDRSFQDISLIYVYQAPIDIQITGQPMVPSEIGDTVVLTCNAVGIPAPSYQWFSNDDGSLLSSDARLEITVVEETEYSCLADNGRGIAQDSVVISIAPEPSNLLIILPVVLSICAVLVFSIMISAVCLMWVYNIRRRRSDLKGEIAGDSNVLLADPPVLNEDGDAQLGIEESIASTPSITGGLQSDNIGKLGGLDRSNPLTVEQLQTVLSTVEKNGGFDGDNELSLDFESTPSNMAKWTTMPKDSEIKNRYMNVLPNQDTMVELADSTGESGSTYINANFIINYKSSKTAYIAAQGPLPSTIVDFWRMVWENDVSAVVMTCLLFERKRIRCARYWPDTQQRPTEIYGHFKVSIDSYAKADDYEVAMLYLVNLKAGPDEVQKKLVHHYWYKSWPTYGVPKETHKIWKFLDELNNTLKDSDKPILFHCSAGIGRTAVFIGIDMGMREFKSSSKVDPLKYLCLLRKGRGGSIQTAEQYLYMHSVLSDFINSRSTTI</sequence>
<evidence type="ECO:0000259" key="9">
    <source>
        <dbReference type="PROSITE" id="PS50056"/>
    </source>
</evidence>
<feature type="domain" description="Ig-like" evidence="10">
    <location>
        <begin position="560"/>
        <end position="638"/>
    </location>
</feature>
<keyword evidence="4" id="KW-0393">Immunoglobulin domain</keyword>
<dbReference type="InterPro" id="IPR000387">
    <property type="entry name" value="Tyr_Pase_dom"/>
</dbReference>
<feature type="domain" description="Ig-like" evidence="10">
    <location>
        <begin position="380"/>
        <end position="457"/>
    </location>
</feature>
<dbReference type="Gene3D" id="2.60.40.10">
    <property type="entry name" value="Immunoglobulins"/>
    <property type="match status" value="8"/>
</dbReference>
<keyword evidence="12" id="KW-1185">Reference proteome</keyword>
<comment type="caution">
    <text evidence="11">The sequence shown here is derived from an EMBL/GenBank/DDBJ whole genome shotgun (WGS) entry which is preliminary data.</text>
</comment>
<evidence type="ECO:0000256" key="1">
    <source>
        <dbReference type="ARBA" id="ARBA00010504"/>
    </source>
</evidence>
<evidence type="ECO:0000256" key="4">
    <source>
        <dbReference type="ARBA" id="ARBA00023319"/>
    </source>
</evidence>
<comment type="similarity">
    <text evidence="1">Belongs to the protein-tyrosine phosphatase family. Receptor class 2A subfamily.</text>
</comment>
<dbReference type="SMART" id="SM00408">
    <property type="entry name" value="IGc2"/>
    <property type="match status" value="8"/>
</dbReference>
<protein>
    <submittedName>
        <fullName evidence="11">Tyrosine-protein phosphatase non-receptor type 7-like</fullName>
    </submittedName>
</protein>
<keyword evidence="6" id="KW-0812">Transmembrane</keyword>
<keyword evidence="6" id="KW-1133">Transmembrane helix</keyword>
<dbReference type="CDD" id="cd00047">
    <property type="entry name" value="PTPc"/>
    <property type="match status" value="1"/>
</dbReference>
<accession>A0AAV7JWZ1</accession>
<evidence type="ECO:0000256" key="5">
    <source>
        <dbReference type="ARBA" id="ARBA00051722"/>
    </source>
</evidence>
<evidence type="ECO:0000256" key="3">
    <source>
        <dbReference type="ARBA" id="ARBA00023170"/>
    </source>
</evidence>
<dbReference type="InterPro" id="IPR029021">
    <property type="entry name" value="Prot-tyrosine_phosphatase-like"/>
</dbReference>
<dbReference type="PANTHER" id="PTHR10075">
    <property type="entry name" value="BASIGIN RELATED"/>
    <property type="match status" value="1"/>
</dbReference>
<keyword evidence="2" id="KW-0904">Protein phosphatase</keyword>
<dbReference type="InterPro" id="IPR000242">
    <property type="entry name" value="PTP_cat"/>
</dbReference>
<dbReference type="Pfam" id="PF00047">
    <property type="entry name" value="ig"/>
    <property type="match status" value="1"/>
</dbReference>
<dbReference type="Proteomes" id="UP001165289">
    <property type="component" value="Unassembled WGS sequence"/>
</dbReference>
<evidence type="ECO:0000256" key="6">
    <source>
        <dbReference type="SAM" id="Phobius"/>
    </source>
</evidence>
<dbReference type="Pfam" id="PF13895">
    <property type="entry name" value="Ig_2"/>
    <property type="match status" value="1"/>
</dbReference>
<comment type="catalytic activity">
    <reaction evidence="5">
        <text>O-phospho-L-tyrosyl-[protein] + H2O = L-tyrosyl-[protein] + phosphate</text>
        <dbReference type="Rhea" id="RHEA:10684"/>
        <dbReference type="Rhea" id="RHEA-COMP:10136"/>
        <dbReference type="Rhea" id="RHEA-COMP:20101"/>
        <dbReference type="ChEBI" id="CHEBI:15377"/>
        <dbReference type="ChEBI" id="CHEBI:43474"/>
        <dbReference type="ChEBI" id="CHEBI:46858"/>
        <dbReference type="ChEBI" id="CHEBI:61978"/>
        <dbReference type="EC" id="3.1.3.48"/>
    </reaction>
</comment>
<proteinExistence type="inferred from homology"/>
<dbReference type="InterPro" id="IPR003599">
    <property type="entry name" value="Ig_sub"/>
</dbReference>
<dbReference type="PROSITE" id="PS50835">
    <property type="entry name" value="IG_LIKE"/>
    <property type="match status" value="10"/>
</dbReference>
<feature type="signal peptide" evidence="7">
    <location>
        <begin position="1"/>
        <end position="19"/>
    </location>
</feature>
<dbReference type="SMART" id="SM00404">
    <property type="entry name" value="PTPc_motif"/>
    <property type="match status" value="1"/>
</dbReference>
<dbReference type="InterPro" id="IPR007110">
    <property type="entry name" value="Ig-like_dom"/>
</dbReference>
<feature type="chain" id="PRO_5043843475" evidence="7">
    <location>
        <begin position="20"/>
        <end position="1481"/>
    </location>
</feature>
<keyword evidence="7" id="KW-0732">Signal</keyword>
<gene>
    <name evidence="11" type="ORF">LOD99_3587</name>
</gene>
<dbReference type="InterPro" id="IPR013098">
    <property type="entry name" value="Ig_I-set"/>
</dbReference>
<dbReference type="PRINTS" id="PR00700">
    <property type="entry name" value="PRTYPHPHTASE"/>
</dbReference>
<dbReference type="Pfam" id="PF00102">
    <property type="entry name" value="Y_phosphatase"/>
    <property type="match status" value="1"/>
</dbReference>
<dbReference type="PANTHER" id="PTHR10075:SF14">
    <property type="entry name" value="CELL ADHESION MOLECULE DSCAM2-RELATED"/>
    <property type="match status" value="1"/>
</dbReference>
<dbReference type="SMART" id="SM00409">
    <property type="entry name" value="IG"/>
    <property type="match status" value="9"/>
</dbReference>
<dbReference type="Pfam" id="PF07679">
    <property type="entry name" value="I-set"/>
    <property type="match status" value="1"/>
</dbReference>
<feature type="domain" description="Ig-like" evidence="10">
    <location>
        <begin position="272"/>
        <end position="373"/>
    </location>
</feature>
<feature type="domain" description="Ig-like" evidence="10">
    <location>
        <begin position="847"/>
        <end position="912"/>
    </location>
</feature>
<feature type="domain" description="Tyrosine-protein phosphatase" evidence="8">
    <location>
        <begin position="1236"/>
        <end position="1473"/>
    </location>
</feature>
<keyword evidence="3" id="KW-0675">Receptor</keyword>
<organism evidence="11 12">
    <name type="scientific">Oopsacas minuta</name>
    <dbReference type="NCBI Taxonomy" id="111878"/>
    <lineage>
        <taxon>Eukaryota</taxon>
        <taxon>Metazoa</taxon>
        <taxon>Porifera</taxon>
        <taxon>Hexactinellida</taxon>
        <taxon>Hexasterophora</taxon>
        <taxon>Lyssacinosida</taxon>
        <taxon>Leucopsacidae</taxon>
        <taxon>Oopsacas</taxon>
    </lineage>
</organism>
<dbReference type="SUPFAM" id="SSF48726">
    <property type="entry name" value="Immunoglobulin"/>
    <property type="match status" value="9"/>
</dbReference>
<dbReference type="PROSITE" id="PS50055">
    <property type="entry name" value="TYR_PHOSPHATASE_PTP"/>
    <property type="match status" value="1"/>
</dbReference>
<feature type="domain" description="Tyrosine specific protein phosphatases" evidence="9">
    <location>
        <begin position="1393"/>
        <end position="1464"/>
    </location>
</feature>
<evidence type="ECO:0000256" key="2">
    <source>
        <dbReference type="ARBA" id="ARBA00022912"/>
    </source>
</evidence>
<dbReference type="Gene3D" id="3.90.190.10">
    <property type="entry name" value="Protein tyrosine phosphatase superfamily"/>
    <property type="match status" value="1"/>
</dbReference>
<dbReference type="InterPro" id="IPR036179">
    <property type="entry name" value="Ig-like_dom_sf"/>
</dbReference>
<feature type="domain" description="Ig-like" evidence="10">
    <location>
        <begin position="920"/>
        <end position="994"/>
    </location>
</feature>
<evidence type="ECO:0000313" key="12">
    <source>
        <dbReference type="Proteomes" id="UP001165289"/>
    </source>
</evidence>
<reference evidence="11 12" key="1">
    <citation type="journal article" date="2023" name="BMC Biol.">
        <title>The compact genome of the sponge Oopsacas minuta (Hexactinellida) is lacking key metazoan core genes.</title>
        <authorList>
            <person name="Santini S."/>
            <person name="Schenkelaars Q."/>
            <person name="Jourda C."/>
            <person name="Duchesne M."/>
            <person name="Belahbib H."/>
            <person name="Rocher C."/>
            <person name="Selva M."/>
            <person name="Riesgo A."/>
            <person name="Vervoort M."/>
            <person name="Leys S.P."/>
            <person name="Kodjabachian L."/>
            <person name="Le Bivic A."/>
            <person name="Borchiellini C."/>
            <person name="Claverie J.M."/>
            <person name="Renard E."/>
        </authorList>
    </citation>
    <scope>NUCLEOTIDE SEQUENCE [LARGE SCALE GENOMIC DNA]</scope>
    <source>
        <strain evidence="11">SPO-2</strain>
    </source>
</reference>
<feature type="domain" description="Ig-like" evidence="10">
    <location>
        <begin position="171"/>
        <end position="267"/>
    </location>
</feature>
<dbReference type="InterPro" id="IPR003595">
    <property type="entry name" value="Tyr_Pase_cat"/>
</dbReference>
<dbReference type="SUPFAM" id="SSF52799">
    <property type="entry name" value="(Phosphotyrosine protein) phosphatases II"/>
    <property type="match status" value="1"/>
</dbReference>
<feature type="domain" description="Ig-like" evidence="10">
    <location>
        <begin position="750"/>
        <end position="828"/>
    </location>
</feature>
<feature type="transmembrane region" description="Helical" evidence="6">
    <location>
        <begin position="1091"/>
        <end position="1120"/>
    </location>
</feature>
<dbReference type="InterPro" id="IPR003598">
    <property type="entry name" value="Ig_sub2"/>
</dbReference>
<dbReference type="InterPro" id="IPR013151">
    <property type="entry name" value="Immunoglobulin_dom"/>
</dbReference>
<evidence type="ECO:0000313" key="11">
    <source>
        <dbReference type="EMBL" id="KAI6653367.1"/>
    </source>
</evidence>
<evidence type="ECO:0000259" key="10">
    <source>
        <dbReference type="PROSITE" id="PS50835"/>
    </source>
</evidence>
<dbReference type="InterPro" id="IPR013783">
    <property type="entry name" value="Ig-like_fold"/>
</dbReference>